<evidence type="ECO:0000256" key="2">
    <source>
        <dbReference type="ARBA" id="ARBA00022676"/>
    </source>
</evidence>
<sequence>MGAKDDEQRPVHILFFPFLAPGHLIPTADMAALFAPRGVKCTILTTPVNAAVIRAAVDRANAGFLLGATAPLIDLSVVPFPDVGLPPGVESGPALNTQDDRDKFFHAIQLLRDPFDAFLAAHRPDAVVADSFFDWSVDAAAAHGVPRLAFLGSSMFARACSDSMLRNDPVGSAGSDDDGPDAVVALPGLPHRVELRRSQMMDPRKRPDHWAFFQRVNAADGRSFGEVFNSFRDLEPEYLDHYTATMGRRAWLVGPVALASKDVAVRGASELSSDADGCLKWLDMEPAGSVVYVSFGTLAHFSPAELRELARGLHLSGKNFVWVVGAAAADDSEWMPDGFAMLIGDRGLIIRGWAPQMMVEPRRRGRLRDALRVELHAGGRERRRADGHVAAVGTGVGSADYASKLEERRVIAGEVVAEAIGRVMGDGEEAAAVRERARVLGEKARRAVEKGGSSYDDVGRLVDELMARRSSVDIRRPRVSGAYVRQRESVFTSATEDMAMASRARPYRFPALPEDEQPTRCTSQSCGTCSASALASCVALCFCPCAVLSCLTLALVKAPYVTGRRCLVKLARKRNRLRKTRRVRDVDDDDDDDGRLQRELVKALPRRGSREWGELARAAAEGRARAMSARSSDPAEKVWMEMYQVGLWGFGRLSLSSPAGSGGGGDAAAAAQ</sequence>
<dbReference type="AlphaFoldDB" id="A0AAV5C6K3"/>
<organism evidence="4 5">
    <name type="scientific">Eleusine coracana subsp. coracana</name>
    <dbReference type="NCBI Taxonomy" id="191504"/>
    <lineage>
        <taxon>Eukaryota</taxon>
        <taxon>Viridiplantae</taxon>
        <taxon>Streptophyta</taxon>
        <taxon>Embryophyta</taxon>
        <taxon>Tracheophyta</taxon>
        <taxon>Spermatophyta</taxon>
        <taxon>Magnoliopsida</taxon>
        <taxon>Liliopsida</taxon>
        <taxon>Poales</taxon>
        <taxon>Poaceae</taxon>
        <taxon>PACMAD clade</taxon>
        <taxon>Chloridoideae</taxon>
        <taxon>Cynodonteae</taxon>
        <taxon>Eleusininae</taxon>
        <taxon>Eleusine</taxon>
    </lineage>
</organism>
<dbReference type="Gene3D" id="3.40.50.2000">
    <property type="entry name" value="Glycogen Phosphorylase B"/>
    <property type="match status" value="4"/>
</dbReference>
<proteinExistence type="inferred from homology"/>
<gene>
    <name evidence="4" type="primary">ga10377</name>
    <name evidence="4" type="ORF">PR202_ga10377</name>
</gene>
<accession>A0AAV5C6K3</accession>
<dbReference type="FunFam" id="3.40.50.2000:FF:000785">
    <property type="entry name" value="Glycosyltransferase"/>
    <property type="match status" value="1"/>
</dbReference>
<reference evidence="4" key="2">
    <citation type="submission" date="2021-12" db="EMBL/GenBank/DDBJ databases">
        <title>Resequencing data analysis of finger millet.</title>
        <authorList>
            <person name="Hatakeyama M."/>
            <person name="Aluri S."/>
            <person name="Balachadran M.T."/>
            <person name="Sivarajan S.R."/>
            <person name="Poveda L."/>
            <person name="Shimizu-Inatsugi R."/>
            <person name="Schlapbach R."/>
            <person name="Sreeman S.M."/>
            <person name="Shimizu K.K."/>
        </authorList>
    </citation>
    <scope>NUCLEOTIDE SEQUENCE</scope>
</reference>
<reference evidence="4" key="1">
    <citation type="journal article" date="2018" name="DNA Res.">
        <title>Multiple hybrid de novo genome assembly of finger millet, an orphan allotetraploid crop.</title>
        <authorList>
            <person name="Hatakeyama M."/>
            <person name="Aluri S."/>
            <person name="Balachadran M.T."/>
            <person name="Sivarajan S.R."/>
            <person name="Patrignani A."/>
            <person name="Gruter S."/>
            <person name="Poveda L."/>
            <person name="Shimizu-Inatsugi R."/>
            <person name="Baeten J."/>
            <person name="Francoijs K.J."/>
            <person name="Nataraja K.N."/>
            <person name="Reddy Y.A.N."/>
            <person name="Phadnis S."/>
            <person name="Ravikumar R.L."/>
            <person name="Schlapbach R."/>
            <person name="Sreeman S.M."/>
            <person name="Shimizu K.K."/>
        </authorList>
    </citation>
    <scope>NUCLEOTIDE SEQUENCE</scope>
</reference>
<dbReference type="SUPFAM" id="SSF53756">
    <property type="entry name" value="UDP-Glycosyltransferase/glycogen phosphorylase"/>
    <property type="match status" value="1"/>
</dbReference>
<dbReference type="GO" id="GO:0035251">
    <property type="term" value="F:UDP-glucosyltransferase activity"/>
    <property type="evidence" value="ECO:0007669"/>
    <property type="project" value="TreeGrafter"/>
</dbReference>
<dbReference type="PANTHER" id="PTHR48047">
    <property type="entry name" value="GLYCOSYLTRANSFERASE"/>
    <property type="match status" value="1"/>
</dbReference>
<keyword evidence="2" id="KW-0328">Glycosyltransferase</keyword>
<name>A0AAV5C6K3_ELECO</name>
<evidence type="ECO:0000313" key="4">
    <source>
        <dbReference type="EMBL" id="GJM93789.1"/>
    </source>
</evidence>
<evidence type="ECO:0000256" key="1">
    <source>
        <dbReference type="ARBA" id="ARBA00009995"/>
    </source>
</evidence>
<comment type="similarity">
    <text evidence="1">Belongs to the UDP-glycosyltransferase family.</text>
</comment>
<dbReference type="CDD" id="cd03784">
    <property type="entry name" value="GT1_Gtf-like"/>
    <property type="match status" value="1"/>
</dbReference>
<dbReference type="Proteomes" id="UP001054889">
    <property type="component" value="Unassembled WGS sequence"/>
</dbReference>
<dbReference type="PANTHER" id="PTHR48047:SF45">
    <property type="entry name" value="SCOPOLETIN GLUCOSYLTRANSFERASE-LIKE"/>
    <property type="match status" value="1"/>
</dbReference>
<dbReference type="InterPro" id="IPR002213">
    <property type="entry name" value="UDP_glucos_trans"/>
</dbReference>
<comment type="caution">
    <text evidence="4">The sequence shown here is derived from an EMBL/GenBank/DDBJ whole genome shotgun (WGS) entry which is preliminary data.</text>
</comment>
<evidence type="ECO:0000256" key="3">
    <source>
        <dbReference type="ARBA" id="ARBA00022679"/>
    </source>
</evidence>
<keyword evidence="3" id="KW-0808">Transferase</keyword>
<keyword evidence="5" id="KW-1185">Reference proteome</keyword>
<dbReference type="EMBL" id="BQKI01000004">
    <property type="protein sequence ID" value="GJM93789.1"/>
    <property type="molecule type" value="Genomic_DNA"/>
</dbReference>
<protein>
    <submittedName>
        <fullName evidence="4">Uncharacterized protein</fullName>
    </submittedName>
</protein>
<evidence type="ECO:0000313" key="5">
    <source>
        <dbReference type="Proteomes" id="UP001054889"/>
    </source>
</evidence>